<proteinExistence type="inferred from homology"/>
<evidence type="ECO:0000313" key="9">
    <source>
        <dbReference type="Proteomes" id="UP001596152"/>
    </source>
</evidence>
<accession>A0ABW0FV86</accession>
<evidence type="ECO:0000313" key="8">
    <source>
        <dbReference type="EMBL" id="MFC5345670.1"/>
    </source>
</evidence>
<sequence length="557" mass="59865">MLRRLDATTNLSGHDVCIVGAGPAGIAAALACEDGGLSVLLIESGLQSEQPAVEGLSTAAVDPARHAPVEIAARRGLGGTSRWWGGRCVPYDDIDFAPRAHLPLAAWPIPHEALSSRYDRAAAFFDIGSADFGWAAPDGSVRDGAGFDTLERWTPRIDCSEVHGERLQTSDRITVLLDATVTALEFAAAEDRVEGITVANADWQLRIPVTTLVLSAGGLETTRILLVAQREKPERFGGPLGALGRYYAGHISGKIADLVLTDPASAVDHDFFRDGDTWVRRRFVLDAEIQQAKSLLNTAFWIDNPPFHKPAHQNGILSLVWFILAIPPLGRRLMSEGVRTSHIGPRPHAWGRQLLNILTHPLTTAVDAIGIVKSRLVDKPRKPGFLLRSRDGRYPLHYHAEQAPNPDSRATLGNATDPLGTPRLNIDLRYSDTDVRSVIDSHAALDAALRASGQGRLDYYAEGEALEVLALAQATDGFHQTGLTRMGDDPATSVVDTDARAHGIDNLYIASASVFPSSGQANPTFLVIALALRVADTLVAIANRASIASPPKERAST</sequence>
<comment type="similarity">
    <text evidence="2">Belongs to the GMC oxidoreductase family.</text>
</comment>
<evidence type="ECO:0000256" key="1">
    <source>
        <dbReference type="ARBA" id="ARBA00001974"/>
    </source>
</evidence>
<evidence type="ECO:0000256" key="4">
    <source>
        <dbReference type="ARBA" id="ARBA00022827"/>
    </source>
</evidence>
<gene>
    <name evidence="8" type="ORF">ACFPIE_17280</name>
</gene>
<feature type="region of interest" description="Disordered" evidence="6">
    <location>
        <begin position="398"/>
        <end position="418"/>
    </location>
</feature>
<evidence type="ECO:0000256" key="6">
    <source>
        <dbReference type="SAM" id="MobiDB-lite"/>
    </source>
</evidence>
<dbReference type="InterPro" id="IPR051473">
    <property type="entry name" value="P2Ox-like"/>
</dbReference>
<dbReference type="EMBL" id="JBHSLF010000052">
    <property type="protein sequence ID" value="MFC5345670.1"/>
    <property type="molecule type" value="Genomic_DNA"/>
</dbReference>
<keyword evidence="5" id="KW-0560">Oxidoreductase</keyword>
<organism evidence="8 9">
    <name type="scientific">Brevundimonas staleyi</name>
    <dbReference type="NCBI Taxonomy" id="74326"/>
    <lineage>
        <taxon>Bacteria</taxon>
        <taxon>Pseudomonadati</taxon>
        <taxon>Pseudomonadota</taxon>
        <taxon>Alphaproteobacteria</taxon>
        <taxon>Caulobacterales</taxon>
        <taxon>Caulobacteraceae</taxon>
        <taxon>Brevundimonas</taxon>
    </lineage>
</organism>
<dbReference type="PANTHER" id="PTHR42784:SF1">
    <property type="entry name" value="PYRANOSE 2-OXIDASE"/>
    <property type="match status" value="1"/>
</dbReference>
<dbReference type="Proteomes" id="UP001596152">
    <property type="component" value="Unassembled WGS sequence"/>
</dbReference>
<name>A0ABW0FV86_9CAUL</name>
<keyword evidence="4" id="KW-0274">FAD</keyword>
<evidence type="ECO:0000256" key="2">
    <source>
        <dbReference type="ARBA" id="ARBA00010790"/>
    </source>
</evidence>
<comment type="cofactor">
    <cofactor evidence="1">
        <name>FAD</name>
        <dbReference type="ChEBI" id="CHEBI:57692"/>
    </cofactor>
</comment>
<dbReference type="Pfam" id="PF05199">
    <property type="entry name" value="GMC_oxred_C"/>
    <property type="match status" value="1"/>
</dbReference>
<comment type="caution">
    <text evidence="8">The sequence shown here is derived from an EMBL/GenBank/DDBJ whole genome shotgun (WGS) entry which is preliminary data.</text>
</comment>
<keyword evidence="9" id="KW-1185">Reference proteome</keyword>
<dbReference type="Pfam" id="PF12831">
    <property type="entry name" value="FAD_oxidored"/>
    <property type="match status" value="1"/>
</dbReference>
<dbReference type="InterPro" id="IPR007867">
    <property type="entry name" value="GMC_OxRtase_C"/>
</dbReference>
<evidence type="ECO:0000256" key="5">
    <source>
        <dbReference type="ARBA" id="ARBA00023002"/>
    </source>
</evidence>
<keyword evidence="3" id="KW-0285">Flavoprotein</keyword>
<feature type="domain" description="Glucose-methanol-choline oxidoreductase C-terminal" evidence="7">
    <location>
        <begin position="404"/>
        <end position="531"/>
    </location>
</feature>
<reference evidence="9" key="1">
    <citation type="journal article" date="2019" name="Int. J. Syst. Evol. Microbiol.">
        <title>The Global Catalogue of Microorganisms (GCM) 10K type strain sequencing project: providing services to taxonomists for standard genome sequencing and annotation.</title>
        <authorList>
            <consortium name="The Broad Institute Genomics Platform"/>
            <consortium name="The Broad Institute Genome Sequencing Center for Infectious Disease"/>
            <person name="Wu L."/>
            <person name="Ma J."/>
        </authorList>
    </citation>
    <scope>NUCLEOTIDE SEQUENCE [LARGE SCALE GENOMIC DNA]</scope>
    <source>
        <strain evidence="9">JCM 12125</strain>
    </source>
</reference>
<dbReference type="InterPro" id="IPR036188">
    <property type="entry name" value="FAD/NAD-bd_sf"/>
</dbReference>
<evidence type="ECO:0000256" key="3">
    <source>
        <dbReference type="ARBA" id="ARBA00022630"/>
    </source>
</evidence>
<dbReference type="Gene3D" id="3.50.50.60">
    <property type="entry name" value="FAD/NAD(P)-binding domain"/>
    <property type="match status" value="2"/>
</dbReference>
<dbReference type="RefSeq" id="WP_374038221.1">
    <property type="nucleotide sequence ID" value="NZ_CP169082.1"/>
</dbReference>
<dbReference type="PROSITE" id="PS51257">
    <property type="entry name" value="PROKAR_LIPOPROTEIN"/>
    <property type="match status" value="1"/>
</dbReference>
<evidence type="ECO:0000259" key="7">
    <source>
        <dbReference type="Pfam" id="PF05199"/>
    </source>
</evidence>
<dbReference type="SUPFAM" id="SSF51905">
    <property type="entry name" value="FAD/NAD(P)-binding domain"/>
    <property type="match status" value="1"/>
</dbReference>
<dbReference type="PANTHER" id="PTHR42784">
    <property type="entry name" value="PYRANOSE 2-OXIDASE"/>
    <property type="match status" value="1"/>
</dbReference>
<protein>
    <submittedName>
        <fullName evidence="8">GMC oxidoreductase</fullName>
    </submittedName>
</protein>